<reference evidence="10" key="1">
    <citation type="submission" date="2020-11" db="EMBL/GenBank/DDBJ databases">
        <authorList>
            <person name="Tran Van P."/>
        </authorList>
    </citation>
    <scope>NUCLEOTIDE SEQUENCE</scope>
</reference>
<keyword evidence="2" id="KW-0479">Metal-binding</keyword>
<dbReference type="FunFam" id="3.30.160.60:FF:000100">
    <property type="entry name" value="Zinc finger 45-like"/>
    <property type="match status" value="1"/>
</dbReference>
<dbReference type="PANTHER" id="PTHR24381">
    <property type="entry name" value="ZINC FINGER PROTEIN"/>
    <property type="match status" value="1"/>
</dbReference>
<feature type="domain" description="C2H2-type" evidence="9">
    <location>
        <begin position="90"/>
        <end position="118"/>
    </location>
</feature>
<keyword evidence="3" id="KW-0677">Repeat</keyword>
<keyword evidence="4 8" id="KW-0863">Zinc-finger</keyword>
<dbReference type="GO" id="GO:0000977">
    <property type="term" value="F:RNA polymerase II transcription regulatory region sequence-specific DNA binding"/>
    <property type="evidence" value="ECO:0007669"/>
    <property type="project" value="TreeGrafter"/>
</dbReference>
<evidence type="ECO:0000256" key="6">
    <source>
        <dbReference type="ARBA" id="ARBA00023125"/>
    </source>
</evidence>
<evidence type="ECO:0000256" key="3">
    <source>
        <dbReference type="ARBA" id="ARBA00022737"/>
    </source>
</evidence>
<feature type="domain" description="C2H2-type" evidence="9">
    <location>
        <begin position="243"/>
        <end position="270"/>
    </location>
</feature>
<dbReference type="InterPro" id="IPR013087">
    <property type="entry name" value="Znf_C2H2_type"/>
</dbReference>
<proteinExistence type="predicted"/>
<evidence type="ECO:0000256" key="8">
    <source>
        <dbReference type="PROSITE-ProRule" id="PRU00042"/>
    </source>
</evidence>
<feature type="domain" description="C2H2-type" evidence="9">
    <location>
        <begin position="120"/>
        <end position="147"/>
    </location>
</feature>
<dbReference type="GO" id="GO:0005634">
    <property type="term" value="C:nucleus"/>
    <property type="evidence" value="ECO:0007669"/>
    <property type="project" value="UniProtKB-SubCell"/>
</dbReference>
<dbReference type="PROSITE" id="PS50157">
    <property type="entry name" value="ZINC_FINGER_C2H2_2"/>
    <property type="match status" value="7"/>
</dbReference>
<dbReference type="FunFam" id="3.30.160.60:FF:000425">
    <property type="entry name" value="PLAG1 like zinc finger 1"/>
    <property type="match status" value="1"/>
</dbReference>
<feature type="domain" description="C2H2-type" evidence="9">
    <location>
        <begin position="148"/>
        <end position="175"/>
    </location>
</feature>
<keyword evidence="5" id="KW-0862">Zinc</keyword>
<organism evidence="10">
    <name type="scientific">Timema genevievae</name>
    <name type="common">Walking stick</name>
    <dbReference type="NCBI Taxonomy" id="629358"/>
    <lineage>
        <taxon>Eukaryota</taxon>
        <taxon>Metazoa</taxon>
        <taxon>Ecdysozoa</taxon>
        <taxon>Arthropoda</taxon>
        <taxon>Hexapoda</taxon>
        <taxon>Insecta</taxon>
        <taxon>Pterygota</taxon>
        <taxon>Neoptera</taxon>
        <taxon>Polyneoptera</taxon>
        <taxon>Phasmatodea</taxon>
        <taxon>Timematodea</taxon>
        <taxon>Timematoidea</taxon>
        <taxon>Timematidae</taxon>
        <taxon>Timema</taxon>
    </lineage>
</organism>
<sequence>MTLSCGYPRSSSAHTCNICHLSYLTRTSLKEHTKNHTQEEIKCGLCGHLHKNEHILRAHMDIHQEASSLEQHTKCEHETNNPVEMVSVFYTCQMCGKIFKNFQNLRMHERQIHLGVPKQHICECCGAMFYSGSKLRLHMLRHTGERPFTCEICGLRFGTKHRLGNHLVCHSEARPHACGVCGKTFKRQRSLGMHEQNSHGVFSQGASKDKVVISFSCQMCKKPFITKQKLAVHMREHTGERPFRCNICGKVLSSKMGKKNHIRIHTGERPYKCNLCELALKTHAQLYSHL</sequence>
<keyword evidence="7" id="KW-0539">Nucleus</keyword>
<protein>
    <recommendedName>
        <fullName evidence="9">C2H2-type domain-containing protein</fullName>
    </recommendedName>
</protein>
<feature type="domain" description="C2H2-type" evidence="9">
    <location>
        <begin position="215"/>
        <end position="242"/>
    </location>
</feature>
<keyword evidence="6" id="KW-0238">DNA-binding</keyword>
<dbReference type="Pfam" id="PF13912">
    <property type="entry name" value="zf-C2H2_6"/>
    <property type="match status" value="2"/>
</dbReference>
<feature type="domain" description="C2H2-type" evidence="9">
    <location>
        <begin position="14"/>
        <end position="41"/>
    </location>
</feature>
<dbReference type="GO" id="GO:0000122">
    <property type="term" value="P:negative regulation of transcription by RNA polymerase II"/>
    <property type="evidence" value="ECO:0007669"/>
    <property type="project" value="UniProtKB-ARBA"/>
</dbReference>
<feature type="domain" description="C2H2-type" evidence="9">
    <location>
        <begin position="176"/>
        <end position="199"/>
    </location>
</feature>
<dbReference type="Gene3D" id="3.30.160.60">
    <property type="entry name" value="Classic Zinc Finger"/>
    <property type="match status" value="8"/>
</dbReference>
<dbReference type="EMBL" id="OE841382">
    <property type="protein sequence ID" value="CAD7595521.1"/>
    <property type="molecule type" value="Genomic_DNA"/>
</dbReference>
<gene>
    <name evidence="10" type="ORF">TGEB3V08_LOCUS6065</name>
</gene>
<dbReference type="GO" id="GO:0000981">
    <property type="term" value="F:DNA-binding transcription factor activity, RNA polymerase II-specific"/>
    <property type="evidence" value="ECO:0007669"/>
    <property type="project" value="TreeGrafter"/>
</dbReference>
<comment type="subcellular location">
    <subcellularLocation>
        <location evidence="1">Nucleus</location>
    </subcellularLocation>
</comment>
<dbReference type="PROSITE" id="PS00028">
    <property type="entry name" value="ZINC_FINGER_C2H2_1"/>
    <property type="match status" value="7"/>
</dbReference>
<dbReference type="SMART" id="SM00355">
    <property type="entry name" value="ZnF_C2H2"/>
    <property type="match status" value="9"/>
</dbReference>
<evidence type="ECO:0000256" key="2">
    <source>
        <dbReference type="ARBA" id="ARBA00022723"/>
    </source>
</evidence>
<dbReference type="InterPro" id="IPR036236">
    <property type="entry name" value="Znf_C2H2_sf"/>
</dbReference>
<dbReference type="SUPFAM" id="SSF57667">
    <property type="entry name" value="beta-beta-alpha zinc fingers"/>
    <property type="match status" value="5"/>
</dbReference>
<evidence type="ECO:0000313" key="10">
    <source>
        <dbReference type="EMBL" id="CAD7595521.1"/>
    </source>
</evidence>
<evidence type="ECO:0000256" key="1">
    <source>
        <dbReference type="ARBA" id="ARBA00004123"/>
    </source>
</evidence>
<evidence type="ECO:0000256" key="4">
    <source>
        <dbReference type="ARBA" id="ARBA00022771"/>
    </source>
</evidence>
<dbReference type="PANTHER" id="PTHR24381:SF393">
    <property type="entry name" value="CHROMATIN-LINKED ADAPTOR FOR MSL PROTEINS, ISOFORM B"/>
    <property type="match status" value="1"/>
</dbReference>
<dbReference type="GO" id="GO:0008270">
    <property type="term" value="F:zinc ion binding"/>
    <property type="evidence" value="ECO:0007669"/>
    <property type="project" value="UniProtKB-KW"/>
</dbReference>
<dbReference type="AlphaFoldDB" id="A0A7R9JZ91"/>
<dbReference type="Pfam" id="PF00096">
    <property type="entry name" value="zf-C2H2"/>
    <property type="match status" value="3"/>
</dbReference>
<name>A0A7R9JZ91_TIMGE</name>
<dbReference type="FunFam" id="3.30.160.60:FF:001465">
    <property type="entry name" value="Zinc finger protein 560"/>
    <property type="match status" value="1"/>
</dbReference>
<evidence type="ECO:0000259" key="9">
    <source>
        <dbReference type="PROSITE" id="PS50157"/>
    </source>
</evidence>
<evidence type="ECO:0000256" key="7">
    <source>
        <dbReference type="ARBA" id="ARBA00023242"/>
    </source>
</evidence>
<accession>A0A7R9JZ91</accession>
<evidence type="ECO:0000256" key="5">
    <source>
        <dbReference type="ARBA" id="ARBA00022833"/>
    </source>
</evidence>